<dbReference type="EMBL" id="QJKJ01008684">
    <property type="protein sequence ID" value="RDX78963.1"/>
    <property type="molecule type" value="Genomic_DNA"/>
</dbReference>
<dbReference type="PANTHER" id="PTHR33647">
    <property type="entry name" value="OS01G0793900 PROTEIN"/>
    <property type="match status" value="1"/>
</dbReference>
<name>A0A371FLH8_MUCPR</name>
<evidence type="ECO:0000313" key="1">
    <source>
        <dbReference type="EMBL" id="RDX78963.1"/>
    </source>
</evidence>
<reference evidence="1" key="1">
    <citation type="submission" date="2018-05" db="EMBL/GenBank/DDBJ databases">
        <title>Draft genome of Mucuna pruriens seed.</title>
        <authorList>
            <person name="Nnadi N.E."/>
            <person name="Vos R."/>
            <person name="Hasami M.H."/>
            <person name="Devisetty U.K."/>
            <person name="Aguiy J.C."/>
        </authorList>
    </citation>
    <scope>NUCLEOTIDE SEQUENCE [LARGE SCALE GENOMIC DNA]</scope>
    <source>
        <strain evidence="1">JCA_2017</strain>
    </source>
</reference>
<organism evidence="1 2">
    <name type="scientific">Mucuna pruriens</name>
    <name type="common">Velvet bean</name>
    <name type="synonym">Dolichos pruriens</name>
    <dbReference type="NCBI Taxonomy" id="157652"/>
    <lineage>
        <taxon>Eukaryota</taxon>
        <taxon>Viridiplantae</taxon>
        <taxon>Streptophyta</taxon>
        <taxon>Embryophyta</taxon>
        <taxon>Tracheophyta</taxon>
        <taxon>Spermatophyta</taxon>
        <taxon>Magnoliopsida</taxon>
        <taxon>eudicotyledons</taxon>
        <taxon>Gunneridae</taxon>
        <taxon>Pentapetalae</taxon>
        <taxon>rosids</taxon>
        <taxon>fabids</taxon>
        <taxon>Fabales</taxon>
        <taxon>Fabaceae</taxon>
        <taxon>Papilionoideae</taxon>
        <taxon>50 kb inversion clade</taxon>
        <taxon>NPAAA clade</taxon>
        <taxon>indigoferoid/millettioid clade</taxon>
        <taxon>Phaseoleae</taxon>
        <taxon>Mucuna</taxon>
    </lineage>
</organism>
<accession>A0A371FLH8</accession>
<keyword evidence="2" id="KW-1185">Reference proteome</keyword>
<dbReference type="PANTHER" id="PTHR33647:SF5">
    <property type="entry name" value="OS01G0793900 PROTEIN"/>
    <property type="match status" value="1"/>
</dbReference>
<feature type="non-terminal residue" evidence="1">
    <location>
        <position position="1"/>
    </location>
</feature>
<gene>
    <name evidence="1" type="ORF">CR513_40675</name>
</gene>
<sequence length="100" mass="11549">MEGNRRLQCGNKMGNCLRHESWMGYSTEEEEEEIGSFASSNGVKKATREVKIKITKKQLEELVGKVEEVKELRVEHVLAHLIKHSLHRPWRPALQSIPED</sequence>
<evidence type="ECO:0000313" key="2">
    <source>
        <dbReference type="Proteomes" id="UP000257109"/>
    </source>
</evidence>
<proteinExistence type="predicted"/>
<dbReference type="Proteomes" id="UP000257109">
    <property type="component" value="Unassembled WGS sequence"/>
</dbReference>
<dbReference type="AlphaFoldDB" id="A0A371FLH8"/>
<comment type="caution">
    <text evidence="1">The sequence shown here is derived from an EMBL/GenBank/DDBJ whole genome shotgun (WGS) entry which is preliminary data.</text>
</comment>
<protein>
    <submittedName>
        <fullName evidence="1">Uncharacterized protein</fullName>
    </submittedName>
</protein>